<feature type="binding site" evidence="13">
    <location>
        <begin position="33"/>
        <end position="40"/>
    </location>
    <ligand>
        <name>ATP</name>
        <dbReference type="ChEBI" id="CHEBI:30616"/>
    </ligand>
</feature>
<organism evidence="16 17">
    <name type="scientific">Lutibacter oceani</name>
    <dbReference type="NCBI Taxonomy" id="1853311"/>
    <lineage>
        <taxon>Bacteria</taxon>
        <taxon>Pseudomonadati</taxon>
        <taxon>Bacteroidota</taxon>
        <taxon>Flavobacteriia</taxon>
        <taxon>Flavobacteriales</taxon>
        <taxon>Flavobacteriaceae</taxon>
        <taxon>Lutibacter</taxon>
    </lineage>
</organism>
<dbReference type="PANTHER" id="PTHR11055:SF1">
    <property type="entry name" value="PAPS SYNTHETASE, ISOFORM D"/>
    <property type="match status" value="1"/>
</dbReference>
<dbReference type="GO" id="GO:0070814">
    <property type="term" value="P:hydrogen sulfide biosynthetic process"/>
    <property type="evidence" value="ECO:0007669"/>
    <property type="project" value="UniProtKB-UniRule"/>
</dbReference>
<dbReference type="InterPro" id="IPR027417">
    <property type="entry name" value="P-loop_NTPase"/>
</dbReference>
<evidence type="ECO:0000313" key="17">
    <source>
        <dbReference type="Proteomes" id="UP000256429"/>
    </source>
</evidence>
<dbReference type="RefSeq" id="WP_115877790.1">
    <property type="nucleotide sequence ID" value="NZ_QTTQ01000009.1"/>
</dbReference>
<dbReference type="NCBIfam" id="NF003013">
    <property type="entry name" value="PRK03846.1"/>
    <property type="match status" value="1"/>
</dbReference>
<dbReference type="Proteomes" id="UP000256429">
    <property type="component" value="Unassembled WGS sequence"/>
</dbReference>
<comment type="catalytic activity">
    <reaction evidence="1 13 14">
        <text>adenosine 5'-phosphosulfate + ATP = 3'-phosphoadenylyl sulfate + ADP + H(+)</text>
        <dbReference type="Rhea" id="RHEA:24152"/>
        <dbReference type="ChEBI" id="CHEBI:15378"/>
        <dbReference type="ChEBI" id="CHEBI:30616"/>
        <dbReference type="ChEBI" id="CHEBI:58243"/>
        <dbReference type="ChEBI" id="CHEBI:58339"/>
        <dbReference type="ChEBI" id="CHEBI:456216"/>
        <dbReference type="EC" id="2.7.1.25"/>
    </reaction>
</comment>
<comment type="similarity">
    <text evidence="4 13 14">Belongs to the APS kinase family.</text>
</comment>
<dbReference type="GO" id="GO:0000103">
    <property type="term" value="P:sulfate assimilation"/>
    <property type="evidence" value="ECO:0007669"/>
    <property type="project" value="UniProtKB-UniRule"/>
</dbReference>
<evidence type="ECO:0000256" key="5">
    <source>
        <dbReference type="ARBA" id="ARBA00012121"/>
    </source>
</evidence>
<keyword evidence="6 13" id="KW-0808">Transferase</keyword>
<proteinExistence type="inferred from homology"/>
<evidence type="ECO:0000256" key="1">
    <source>
        <dbReference type="ARBA" id="ARBA00001823"/>
    </source>
</evidence>
<dbReference type="NCBIfam" id="TIGR00455">
    <property type="entry name" value="apsK"/>
    <property type="match status" value="1"/>
</dbReference>
<dbReference type="EC" id="2.7.1.25" evidence="5 13"/>
<evidence type="ECO:0000256" key="8">
    <source>
        <dbReference type="ARBA" id="ARBA00022777"/>
    </source>
</evidence>
<evidence type="ECO:0000256" key="10">
    <source>
        <dbReference type="ARBA" id="ARBA00029724"/>
    </source>
</evidence>
<evidence type="ECO:0000256" key="13">
    <source>
        <dbReference type="HAMAP-Rule" id="MF_00065"/>
    </source>
</evidence>
<sequence length="200" mass="22835">MSKENIKKHHFKVTRKERQQLNGHNSFLIWITGLSGSGKSTIANGLEEYLHKIGVRTYVLDGDNIRHGINDNLTFSPEDRSENIRRIGEISKLFIDAGCVVIGTFISPYQKDRQKVKRIVAPSNFVEVFVNTSIEECERRDVKGLYKKARSGEIPNFTGISAPYEAPENADIEIKTETEDIEEAIFKIADFIKEKLKYNE</sequence>
<dbReference type="GO" id="GO:0004020">
    <property type="term" value="F:adenylylsulfate kinase activity"/>
    <property type="evidence" value="ECO:0007669"/>
    <property type="project" value="UniProtKB-UniRule"/>
</dbReference>
<dbReference type="AlphaFoldDB" id="A0A3D9S2K9"/>
<keyword evidence="17" id="KW-1185">Reference proteome</keyword>
<reference evidence="16 17" key="1">
    <citation type="submission" date="2018-08" db="EMBL/GenBank/DDBJ databases">
        <title>Genomic Encyclopedia of Type Strains, Phase III (KMG-III): the genomes of soil and plant-associated and newly described type strains.</title>
        <authorList>
            <person name="Whitman W."/>
        </authorList>
    </citation>
    <scope>NUCLEOTIDE SEQUENCE [LARGE SCALE GENOMIC DNA]</scope>
    <source>
        <strain evidence="16 17">325-5</strain>
    </source>
</reference>
<dbReference type="SUPFAM" id="SSF52540">
    <property type="entry name" value="P-loop containing nucleoside triphosphate hydrolases"/>
    <property type="match status" value="1"/>
</dbReference>
<protein>
    <recommendedName>
        <fullName evidence="5 13">Adenylyl-sulfate kinase</fullName>
        <ecNumber evidence="5 13">2.7.1.25</ecNumber>
    </recommendedName>
    <alternativeName>
        <fullName evidence="11 13">APS kinase</fullName>
    </alternativeName>
    <alternativeName>
        <fullName evidence="12 13">ATP adenosine-5'-phosphosulfate 3'-phosphotransferase</fullName>
    </alternativeName>
    <alternativeName>
        <fullName evidence="10 13">Adenosine-5'-phosphosulfate kinase</fullName>
    </alternativeName>
</protein>
<comment type="pathway">
    <text evidence="3 13 14">Sulfur metabolism; hydrogen sulfide biosynthesis; sulfite from sulfate: step 2/3.</text>
</comment>
<keyword evidence="8 13" id="KW-0418">Kinase</keyword>
<name>A0A3D9S2K9_9FLAO</name>
<comment type="function">
    <text evidence="2 13 14">Catalyzes the synthesis of activated sulfate.</text>
</comment>
<evidence type="ECO:0000256" key="11">
    <source>
        <dbReference type="ARBA" id="ARBA00031393"/>
    </source>
</evidence>
<evidence type="ECO:0000256" key="12">
    <source>
        <dbReference type="ARBA" id="ARBA00031464"/>
    </source>
</evidence>
<dbReference type="HAMAP" id="MF_00065">
    <property type="entry name" value="Adenylyl_sulf_kinase"/>
    <property type="match status" value="1"/>
</dbReference>
<dbReference type="Gene3D" id="3.40.50.300">
    <property type="entry name" value="P-loop containing nucleotide triphosphate hydrolases"/>
    <property type="match status" value="1"/>
</dbReference>
<feature type="active site" description="Phosphoserine intermediate" evidence="13">
    <location>
        <position position="107"/>
    </location>
</feature>
<dbReference type="Pfam" id="PF01583">
    <property type="entry name" value="APS_kinase"/>
    <property type="match status" value="1"/>
</dbReference>
<gene>
    <name evidence="13" type="primary">cysC</name>
    <name evidence="16" type="ORF">BX611_0385</name>
</gene>
<evidence type="ECO:0000256" key="14">
    <source>
        <dbReference type="RuleBase" id="RU004347"/>
    </source>
</evidence>
<evidence type="ECO:0000256" key="6">
    <source>
        <dbReference type="ARBA" id="ARBA00022679"/>
    </source>
</evidence>
<evidence type="ECO:0000256" key="7">
    <source>
        <dbReference type="ARBA" id="ARBA00022741"/>
    </source>
</evidence>
<dbReference type="InterPro" id="IPR002891">
    <property type="entry name" value="APS"/>
</dbReference>
<dbReference type="EMBL" id="QTTQ01000009">
    <property type="protein sequence ID" value="REE83105.1"/>
    <property type="molecule type" value="Genomic_DNA"/>
</dbReference>
<accession>A0A3D9S2K9</accession>
<evidence type="ECO:0000256" key="9">
    <source>
        <dbReference type="ARBA" id="ARBA00022840"/>
    </source>
</evidence>
<dbReference type="InterPro" id="IPR059117">
    <property type="entry name" value="APS_kinase_dom"/>
</dbReference>
<dbReference type="GO" id="GO:0005524">
    <property type="term" value="F:ATP binding"/>
    <property type="evidence" value="ECO:0007669"/>
    <property type="project" value="UniProtKB-UniRule"/>
</dbReference>
<keyword evidence="9 13" id="KW-0067">ATP-binding</keyword>
<evidence type="ECO:0000259" key="15">
    <source>
        <dbReference type="Pfam" id="PF01583"/>
    </source>
</evidence>
<dbReference type="FunFam" id="3.40.50.300:FF:000212">
    <property type="entry name" value="Adenylyl-sulfate kinase"/>
    <property type="match status" value="1"/>
</dbReference>
<evidence type="ECO:0000313" key="16">
    <source>
        <dbReference type="EMBL" id="REE83105.1"/>
    </source>
</evidence>
<dbReference type="UniPathway" id="UPA00140">
    <property type="reaction ID" value="UER00205"/>
</dbReference>
<feature type="domain" description="APS kinase" evidence="15">
    <location>
        <begin position="26"/>
        <end position="175"/>
    </location>
</feature>
<evidence type="ECO:0000256" key="2">
    <source>
        <dbReference type="ARBA" id="ARBA00002632"/>
    </source>
</evidence>
<dbReference type="PANTHER" id="PTHR11055">
    <property type="entry name" value="BIFUNCTIONAL 3'-PHOSPHOADENOSINE 5'-PHOSPHOSULFATE SYNTHASE"/>
    <property type="match status" value="1"/>
</dbReference>
<keyword evidence="7 13" id="KW-0547">Nucleotide-binding</keyword>
<dbReference type="CDD" id="cd02027">
    <property type="entry name" value="APSK"/>
    <property type="match status" value="1"/>
</dbReference>
<evidence type="ECO:0000256" key="3">
    <source>
        <dbReference type="ARBA" id="ARBA00004806"/>
    </source>
</evidence>
<comment type="caution">
    <text evidence="16">The sequence shown here is derived from an EMBL/GenBank/DDBJ whole genome shotgun (WGS) entry which is preliminary data.</text>
</comment>
<keyword evidence="13" id="KW-0597">Phosphoprotein</keyword>
<evidence type="ECO:0000256" key="4">
    <source>
        <dbReference type="ARBA" id="ARBA00007008"/>
    </source>
</evidence>
<dbReference type="OrthoDB" id="9804504at2"/>